<evidence type="ECO:0000313" key="2">
    <source>
        <dbReference type="EMBL" id="GED72960.1"/>
    </source>
</evidence>
<dbReference type="InterPro" id="IPR018689">
    <property type="entry name" value="Imm33_dom"/>
</dbReference>
<evidence type="ECO:0000313" key="4">
    <source>
        <dbReference type="Proteomes" id="UP000036834"/>
    </source>
</evidence>
<evidence type="ECO:0000313" key="3">
    <source>
        <dbReference type="EMBL" id="KNB70504.1"/>
    </source>
</evidence>
<name>A0A0K9YP53_9BACL</name>
<proteinExistence type="predicted"/>
<keyword evidence="5" id="KW-1185">Reference proteome</keyword>
<gene>
    <name evidence="3" type="ORF">ADS79_16420</name>
    <name evidence="2" type="ORF">BRE01_66620</name>
</gene>
<dbReference type="PATRIC" id="fig|54915.3.peg.2330"/>
<dbReference type="EMBL" id="BJON01000038">
    <property type="protein sequence ID" value="GED72960.1"/>
    <property type="molecule type" value="Genomic_DNA"/>
</dbReference>
<evidence type="ECO:0000313" key="5">
    <source>
        <dbReference type="Proteomes" id="UP000319578"/>
    </source>
</evidence>
<organism evidence="3 4">
    <name type="scientific">Brevibacillus reuszeri</name>
    <dbReference type="NCBI Taxonomy" id="54915"/>
    <lineage>
        <taxon>Bacteria</taxon>
        <taxon>Bacillati</taxon>
        <taxon>Bacillota</taxon>
        <taxon>Bacilli</taxon>
        <taxon>Bacillales</taxon>
        <taxon>Paenibacillaceae</taxon>
        <taxon>Brevibacillus</taxon>
    </lineage>
</organism>
<dbReference type="AlphaFoldDB" id="A0A0K9YP53"/>
<sequence length="129" mass="14951">MLWNFWNAWKIRKGIKKPIIFIENAGGCICTKSIFNGKTPIKWCFRVKSVAPEDNGWRFIGKSDSESYINIAENNVFLDFNTLANIDPSILMLYNMPVGTDLYIVKDKGKIRFFKTGTKEEIEIDYRSL</sequence>
<dbReference type="Proteomes" id="UP000319578">
    <property type="component" value="Unassembled WGS sequence"/>
</dbReference>
<dbReference type="Proteomes" id="UP000036834">
    <property type="component" value="Unassembled WGS sequence"/>
</dbReference>
<reference evidence="4" key="1">
    <citation type="submission" date="2015-07" db="EMBL/GenBank/DDBJ databases">
        <title>Genome sequencing project for genomic taxonomy and phylogenomics of Bacillus-like bacteria.</title>
        <authorList>
            <person name="Liu B."/>
            <person name="Wang J."/>
            <person name="Zhu Y."/>
            <person name="Liu G."/>
            <person name="Chen Q."/>
            <person name="Chen Z."/>
            <person name="Lan J."/>
            <person name="Che J."/>
            <person name="Ge C."/>
            <person name="Shi H."/>
            <person name="Pan Z."/>
            <person name="Liu X."/>
        </authorList>
    </citation>
    <scope>NUCLEOTIDE SEQUENCE [LARGE SCALE GENOMIC DNA]</scope>
    <source>
        <strain evidence="4">DSM 9887</strain>
    </source>
</reference>
<reference evidence="3" key="2">
    <citation type="submission" date="2015-07" db="EMBL/GenBank/DDBJ databases">
        <title>MeaNS - Measles Nucleotide Surveillance Program.</title>
        <authorList>
            <person name="Tran T."/>
            <person name="Druce J."/>
        </authorList>
    </citation>
    <scope>NUCLEOTIDE SEQUENCE</scope>
    <source>
        <strain evidence="3">DSM 9887</strain>
    </source>
</reference>
<evidence type="ECO:0000259" key="1">
    <source>
        <dbReference type="Pfam" id="PF09951"/>
    </source>
</evidence>
<dbReference type="EMBL" id="LGIQ01000009">
    <property type="protein sequence ID" value="KNB70504.1"/>
    <property type="molecule type" value="Genomic_DNA"/>
</dbReference>
<reference evidence="2 5" key="3">
    <citation type="submission" date="2019-06" db="EMBL/GenBank/DDBJ databases">
        <title>Whole genome shotgun sequence of Brevibacillus reuszeri NBRC 15719.</title>
        <authorList>
            <person name="Hosoyama A."/>
            <person name="Uohara A."/>
            <person name="Ohji S."/>
            <person name="Ichikawa N."/>
        </authorList>
    </citation>
    <scope>NUCLEOTIDE SEQUENCE [LARGE SCALE GENOMIC DNA]</scope>
    <source>
        <strain evidence="2 5">NBRC 15719</strain>
    </source>
</reference>
<dbReference type="PANTHER" id="PTHR38743">
    <property type="entry name" value="SIMILAR TO GLYOXYLASE I FAMILY PROTEIN"/>
    <property type="match status" value="1"/>
</dbReference>
<dbReference type="Pfam" id="PF09951">
    <property type="entry name" value="Imm33"/>
    <property type="match status" value="1"/>
</dbReference>
<protein>
    <recommendedName>
        <fullName evidence="1">Immunity protein Imm33 domain-containing protein</fullName>
    </recommendedName>
</protein>
<dbReference type="RefSeq" id="WP_049739493.1">
    <property type="nucleotide sequence ID" value="NZ_BJON01000038.1"/>
</dbReference>
<dbReference type="PANTHER" id="PTHR38743:SF2">
    <property type="entry name" value="DUF2185 DOMAIN-CONTAINING PROTEIN"/>
    <property type="match status" value="1"/>
</dbReference>
<feature type="domain" description="Immunity protein Imm33" evidence="1">
    <location>
        <begin position="28"/>
        <end position="111"/>
    </location>
</feature>
<accession>A0A0K9YP53</accession>
<comment type="caution">
    <text evidence="3">The sequence shown here is derived from an EMBL/GenBank/DDBJ whole genome shotgun (WGS) entry which is preliminary data.</text>
</comment>
<dbReference type="OrthoDB" id="9789980at2"/>